<proteinExistence type="predicted"/>
<dbReference type="InterPro" id="IPR050300">
    <property type="entry name" value="GDXG_lipolytic_enzyme"/>
</dbReference>
<evidence type="ECO:0000313" key="3">
    <source>
        <dbReference type="EMBL" id="NYJ77209.1"/>
    </source>
</evidence>
<sequence>MPDQPRDRTAGGTATDPAPTDPTPASAAPSLEDLAAEFAAAFTLAAPSALGASGPEIPLRPTGDVPDQEQALRRTDGGFRLRNVTHPTLIPFLPDPGTATGAAVLIAPGGAFLKLSMDSEGADVAHLLRERGVAAFVLKYRLGHTGETIEDFGRHLANAFTPREDHDVVDTRGGHQRLAVDDVETGLALIRDRAGQWGLDPARVSAIGFSAGAYAVSAAVSAADRSNRPASLACIYGGRLPGPPAEVAGHLPDLFTVVDVHDPLCAAHVLELISTWRTAGASVEGHIYPGALHGFGARATGTPVDAWLDLWFEWLDRQGLLSRG</sequence>
<organism evidence="3 4">
    <name type="scientific">Nesterenkonia xinjiangensis</name>
    <dbReference type="NCBI Taxonomy" id="225327"/>
    <lineage>
        <taxon>Bacteria</taxon>
        <taxon>Bacillati</taxon>
        <taxon>Actinomycetota</taxon>
        <taxon>Actinomycetes</taxon>
        <taxon>Micrococcales</taxon>
        <taxon>Micrococcaceae</taxon>
        <taxon>Nesterenkonia</taxon>
    </lineage>
</organism>
<dbReference type="PANTHER" id="PTHR48081">
    <property type="entry name" value="AB HYDROLASE SUPERFAMILY PROTEIN C4A8.06C"/>
    <property type="match status" value="1"/>
</dbReference>
<evidence type="ECO:0000256" key="2">
    <source>
        <dbReference type="SAM" id="MobiDB-lite"/>
    </source>
</evidence>
<dbReference type="Gene3D" id="3.40.50.1820">
    <property type="entry name" value="alpha/beta hydrolase"/>
    <property type="match status" value="1"/>
</dbReference>
<keyword evidence="4" id="KW-1185">Reference proteome</keyword>
<feature type="compositionally biased region" description="Low complexity" evidence="2">
    <location>
        <begin position="10"/>
        <end position="30"/>
    </location>
</feature>
<gene>
    <name evidence="3" type="ORF">HNR09_000620</name>
</gene>
<dbReference type="Proteomes" id="UP000535437">
    <property type="component" value="Unassembled WGS sequence"/>
</dbReference>
<reference evidence="3 4" key="1">
    <citation type="submission" date="2020-07" db="EMBL/GenBank/DDBJ databases">
        <title>Sequencing the genomes of 1000 actinobacteria strains.</title>
        <authorList>
            <person name="Klenk H.-P."/>
        </authorList>
    </citation>
    <scope>NUCLEOTIDE SEQUENCE [LARGE SCALE GENOMIC DNA]</scope>
    <source>
        <strain evidence="3 4">DSM 15475</strain>
    </source>
</reference>
<dbReference type="RefSeq" id="WP_179540725.1">
    <property type="nucleotide sequence ID" value="NZ_BAAALL010000004.1"/>
</dbReference>
<protein>
    <submittedName>
        <fullName evidence="3">Acetyl esterase/lipase</fullName>
    </submittedName>
</protein>
<accession>A0A7Z0K846</accession>
<keyword evidence="1" id="KW-0378">Hydrolase</keyword>
<evidence type="ECO:0000313" key="4">
    <source>
        <dbReference type="Proteomes" id="UP000535437"/>
    </source>
</evidence>
<dbReference type="AlphaFoldDB" id="A0A7Z0K846"/>
<evidence type="ECO:0000256" key="1">
    <source>
        <dbReference type="ARBA" id="ARBA00022801"/>
    </source>
</evidence>
<feature type="region of interest" description="Disordered" evidence="2">
    <location>
        <begin position="1"/>
        <end position="30"/>
    </location>
</feature>
<dbReference type="GO" id="GO:0016787">
    <property type="term" value="F:hydrolase activity"/>
    <property type="evidence" value="ECO:0007669"/>
    <property type="project" value="UniProtKB-KW"/>
</dbReference>
<dbReference type="EMBL" id="JACCFY010000001">
    <property type="protein sequence ID" value="NYJ77209.1"/>
    <property type="molecule type" value="Genomic_DNA"/>
</dbReference>
<dbReference type="InterPro" id="IPR029058">
    <property type="entry name" value="AB_hydrolase_fold"/>
</dbReference>
<dbReference type="PANTHER" id="PTHR48081:SF6">
    <property type="entry name" value="PEPTIDASE S9 PROLYL OLIGOPEPTIDASE CATALYTIC DOMAIN-CONTAINING PROTEIN"/>
    <property type="match status" value="1"/>
</dbReference>
<name>A0A7Z0K846_9MICC</name>
<dbReference type="SUPFAM" id="SSF53474">
    <property type="entry name" value="alpha/beta-Hydrolases"/>
    <property type="match status" value="1"/>
</dbReference>
<comment type="caution">
    <text evidence="3">The sequence shown here is derived from an EMBL/GenBank/DDBJ whole genome shotgun (WGS) entry which is preliminary data.</text>
</comment>